<dbReference type="InterPro" id="IPR029061">
    <property type="entry name" value="THDP-binding"/>
</dbReference>
<proteinExistence type="predicted"/>
<name>A0A381VRA6_9ZZZZ</name>
<accession>A0A381VRA6</accession>
<dbReference type="PANTHER" id="PTHR43380">
    <property type="entry name" value="2-OXOISOVALERATE DEHYDROGENASE SUBUNIT ALPHA, MITOCHONDRIAL"/>
    <property type="match status" value="1"/>
</dbReference>
<dbReference type="GO" id="GO:0016624">
    <property type="term" value="F:oxidoreductase activity, acting on the aldehyde or oxo group of donors, disulfide as acceptor"/>
    <property type="evidence" value="ECO:0007669"/>
    <property type="project" value="InterPro"/>
</dbReference>
<protein>
    <recommendedName>
        <fullName evidence="2">Dehydrogenase E1 component domain-containing protein</fullName>
    </recommendedName>
</protein>
<sequence>METNLKIQDELLLKMYEEMVLCRTLDERIWMLNRQGKAAIMASSQGHEAGQIGSVAALRKGYDQCYIYYRDLAVLLTLGLTPAEIIKGFVAKEGEPLSGARQFPTHGAHPEYGVINLSNVIATHIPQAVGAALTAKMKKEDRVIVAYFGDGASSAGDCHEAMNFAAIHKLPVIFFCENNGYAISVPLSKQMAVDNVAGRAEGYGMPGIEIDGCDIVAVYETTVEAVARARTGLGPTLIEANVERYLPHTSDDDDSIYRSSQEIEEAKKRDPLRLLREQLLERKILNLKEDKYIHESAKEIVNKATEEAENAPYPETTDFFKHVYAE</sequence>
<keyword evidence="1" id="KW-0560">Oxidoreductase</keyword>
<gene>
    <name evidence="3" type="ORF">METZ01_LOCUS95415</name>
</gene>
<evidence type="ECO:0000313" key="3">
    <source>
        <dbReference type="EMBL" id="SVA42561.1"/>
    </source>
</evidence>
<dbReference type="Pfam" id="PF00676">
    <property type="entry name" value="E1_dh"/>
    <property type="match status" value="1"/>
</dbReference>
<dbReference type="EMBL" id="UINC01009492">
    <property type="protein sequence ID" value="SVA42561.1"/>
    <property type="molecule type" value="Genomic_DNA"/>
</dbReference>
<feature type="domain" description="Dehydrogenase E1 component" evidence="2">
    <location>
        <begin position="17"/>
        <end position="315"/>
    </location>
</feature>
<organism evidence="3">
    <name type="scientific">marine metagenome</name>
    <dbReference type="NCBI Taxonomy" id="408172"/>
    <lineage>
        <taxon>unclassified sequences</taxon>
        <taxon>metagenomes</taxon>
        <taxon>ecological metagenomes</taxon>
    </lineage>
</organism>
<dbReference type="SUPFAM" id="SSF52518">
    <property type="entry name" value="Thiamin diphosphate-binding fold (THDP-binding)"/>
    <property type="match status" value="1"/>
</dbReference>
<dbReference type="AlphaFoldDB" id="A0A381VRA6"/>
<dbReference type="CDD" id="cd02000">
    <property type="entry name" value="TPP_E1_PDC_ADC_BCADC"/>
    <property type="match status" value="1"/>
</dbReference>
<dbReference type="InterPro" id="IPR001017">
    <property type="entry name" value="DH_E1"/>
</dbReference>
<dbReference type="InterPro" id="IPR050771">
    <property type="entry name" value="Alpha-ketoacid_DH_E1_comp"/>
</dbReference>
<evidence type="ECO:0000256" key="1">
    <source>
        <dbReference type="ARBA" id="ARBA00023002"/>
    </source>
</evidence>
<dbReference type="PANTHER" id="PTHR43380:SF1">
    <property type="entry name" value="2-OXOISOVALERATE DEHYDROGENASE SUBUNIT ALPHA, MITOCHONDRIAL"/>
    <property type="match status" value="1"/>
</dbReference>
<reference evidence="3" key="1">
    <citation type="submission" date="2018-05" db="EMBL/GenBank/DDBJ databases">
        <authorList>
            <person name="Lanie J.A."/>
            <person name="Ng W.-L."/>
            <person name="Kazmierczak K.M."/>
            <person name="Andrzejewski T.M."/>
            <person name="Davidsen T.M."/>
            <person name="Wayne K.J."/>
            <person name="Tettelin H."/>
            <person name="Glass J.I."/>
            <person name="Rusch D."/>
            <person name="Podicherti R."/>
            <person name="Tsui H.-C.T."/>
            <person name="Winkler M.E."/>
        </authorList>
    </citation>
    <scope>NUCLEOTIDE SEQUENCE</scope>
</reference>
<evidence type="ECO:0000259" key="2">
    <source>
        <dbReference type="Pfam" id="PF00676"/>
    </source>
</evidence>
<dbReference type="GO" id="GO:0009083">
    <property type="term" value="P:branched-chain amino acid catabolic process"/>
    <property type="evidence" value="ECO:0007669"/>
    <property type="project" value="TreeGrafter"/>
</dbReference>
<dbReference type="Gene3D" id="3.40.50.970">
    <property type="match status" value="1"/>
</dbReference>